<feature type="repeat" description="PPR" evidence="3">
    <location>
        <begin position="193"/>
        <end position="227"/>
    </location>
</feature>
<dbReference type="PROSITE" id="PS51375">
    <property type="entry name" value="PPR"/>
    <property type="match status" value="5"/>
</dbReference>
<evidence type="ECO:0000256" key="1">
    <source>
        <dbReference type="ARBA" id="ARBA00006643"/>
    </source>
</evidence>
<dbReference type="FunFam" id="1.25.40.10:FF:001679">
    <property type="entry name" value="Pentatricopeptide repeat-containing protein At5g61800"/>
    <property type="match status" value="1"/>
</dbReference>
<evidence type="ECO:0000256" key="3">
    <source>
        <dbReference type="PROSITE-ProRule" id="PRU00708"/>
    </source>
</evidence>
<dbReference type="GO" id="GO:0009451">
    <property type="term" value="P:RNA modification"/>
    <property type="evidence" value="ECO:0007669"/>
    <property type="project" value="InterPro"/>
</dbReference>
<dbReference type="NCBIfam" id="TIGR00756">
    <property type="entry name" value="PPR"/>
    <property type="match status" value="4"/>
</dbReference>
<dbReference type="InterPro" id="IPR046960">
    <property type="entry name" value="PPR_At4g14850-like_plant"/>
</dbReference>
<dbReference type="PANTHER" id="PTHR47926:SF401">
    <property type="entry name" value="PENTATRICOPEPTIDE REPEAT-CONTAINING PROTEIN"/>
    <property type="match status" value="1"/>
</dbReference>
<dbReference type="Gene3D" id="1.25.40.10">
    <property type="entry name" value="Tetratricopeptide repeat domain"/>
    <property type="match status" value="4"/>
</dbReference>
<gene>
    <name evidence="4" type="ORF">RJT34_26932</name>
</gene>
<accession>A0AAN9F7D4</accession>
<dbReference type="InterPro" id="IPR011990">
    <property type="entry name" value="TPR-like_helical_dom_sf"/>
</dbReference>
<dbReference type="GO" id="GO:0003729">
    <property type="term" value="F:mRNA binding"/>
    <property type="evidence" value="ECO:0007669"/>
    <property type="project" value="UniProtKB-ARBA"/>
</dbReference>
<evidence type="ECO:0000256" key="2">
    <source>
        <dbReference type="ARBA" id="ARBA00022737"/>
    </source>
</evidence>
<dbReference type="Pfam" id="PF20431">
    <property type="entry name" value="E_motif"/>
    <property type="match status" value="1"/>
</dbReference>
<reference evidence="4 5" key="1">
    <citation type="submission" date="2024-01" db="EMBL/GenBank/DDBJ databases">
        <title>The genomes of 5 underutilized Papilionoideae crops provide insights into root nodulation and disease resistance.</title>
        <authorList>
            <person name="Yuan L."/>
        </authorList>
    </citation>
    <scope>NUCLEOTIDE SEQUENCE [LARGE SCALE GENOMIC DNA]</scope>
    <source>
        <strain evidence="4">LY-2023</strain>
        <tissue evidence="4">Leaf</tissue>
    </source>
</reference>
<dbReference type="AlphaFoldDB" id="A0AAN9F7D4"/>
<dbReference type="Pfam" id="PF13041">
    <property type="entry name" value="PPR_2"/>
    <property type="match status" value="1"/>
</dbReference>
<keyword evidence="2" id="KW-0677">Repeat</keyword>
<feature type="repeat" description="PPR" evidence="3">
    <location>
        <begin position="329"/>
        <end position="363"/>
    </location>
</feature>
<dbReference type="Proteomes" id="UP001359559">
    <property type="component" value="Unassembled WGS sequence"/>
</dbReference>
<dbReference type="FunFam" id="1.25.40.10:FF:000690">
    <property type="entry name" value="Pentatricopeptide repeat-containing protein"/>
    <property type="match status" value="1"/>
</dbReference>
<comment type="similarity">
    <text evidence="1">Belongs to the PPR family. PCMP-H subfamily.</text>
</comment>
<feature type="repeat" description="PPR" evidence="3">
    <location>
        <begin position="466"/>
        <end position="500"/>
    </location>
</feature>
<feature type="repeat" description="PPR" evidence="3">
    <location>
        <begin position="87"/>
        <end position="126"/>
    </location>
</feature>
<dbReference type="SUPFAM" id="SSF48452">
    <property type="entry name" value="TPR-like"/>
    <property type="match status" value="1"/>
</dbReference>
<dbReference type="EMBL" id="JAYKXN010000007">
    <property type="protein sequence ID" value="KAK7271217.1"/>
    <property type="molecule type" value="Genomic_DNA"/>
</dbReference>
<dbReference type="InterPro" id="IPR002885">
    <property type="entry name" value="PPR_rpt"/>
</dbReference>
<evidence type="ECO:0000313" key="4">
    <source>
        <dbReference type="EMBL" id="KAK7271217.1"/>
    </source>
</evidence>
<organism evidence="4 5">
    <name type="scientific">Clitoria ternatea</name>
    <name type="common">Butterfly pea</name>
    <dbReference type="NCBI Taxonomy" id="43366"/>
    <lineage>
        <taxon>Eukaryota</taxon>
        <taxon>Viridiplantae</taxon>
        <taxon>Streptophyta</taxon>
        <taxon>Embryophyta</taxon>
        <taxon>Tracheophyta</taxon>
        <taxon>Spermatophyta</taxon>
        <taxon>Magnoliopsida</taxon>
        <taxon>eudicotyledons</taxon>
        <taxon>Gunneridae</taxon>
        <taxon>Pentapetalae</taxon>
        <taxon>rosids</taxon>
        <taxon>fabids</taxon>
        <taxon>Fabales</taxon>
        <taxon>Fabaceae</taxon>
        <taxon>Papilionoideae</taxon>
        <taxon>50 kb inversion clade</taxon>
        <taxon>NPAAA clade</taxon>
        <taxon>indigoferoid/millettioid clade</taxon>
        <taxon>Phaseoleae</taxon>
        <taxon>Clitoria</taxon>
    </lineage>
</organism>
<comment type="caution">
    <text evidence="4">The sequence shown here is derived from an EMBL/GenBank/DDBJ whole genome shotgun (WGS) entry which is preliminary data.</text>
</comment>
<dbReference type="PANTHER" id="PTHR47926">
    <property type="entry name" value="PENTATRICOPEPTIDE REPEAT-CONTAINING PROTEIN"/>
    <property type="match status" value="1"/>
</dbReference>
<protein>
    <recommendedName>
        <fullName evidence="6">Pentatricopeptide repeat-containing protein</fullName>
    </recommendedName>
</protein>
<dbReference type="InterPro" id="IPR046848">
    <property type="entry name" value="E_motif"/>
</dbReference>
<evidence type="ECO:0008006" key="6">
    <source>
        <dbReference type="Google" id="ProtNLM"/>
    </source>
</evidence>
<dbReference type="Pfam" id="PF01535">
    <property type="entry name" value="PPR"/>
    <property type="match status" value="4"/>
</dbReference>
<proteinExistence type="inferred from homology"/>
<feature type="repeat" description="PPR" evidence="3">
    <location>
        <begin position="298"/>
        <end position="328"/>
    </location>
</feature>
<sequence length="543" mass="61257">MMMATLLEFKIVESKSISLKNTLSRLIEECKNLRELKRIHTQILKSPTLHTRDQYHLITRLLFFGSFSNFGSSSYATKVFHMIKNPDLRVYNIMIRAYASIEEGEGTHFCKALTLYKEMLCKGIVPNCLTFPFLAKGCTRLLDVATGQVIHTQVIKFGFFKDVFVANCLISLYMSSGLLGSAGKLFDEMFVKDVVTWNLMVIGYLRNGELDMAMDLFSKMNGRNIITWNSIITGLVQGGRARESLELFHEMQLLGGADVVKPDKITIASVLSACARLGAIDQGTWVHGYLRRNGIECDVVIGTALLNMYGKCGDVNKAFEIFNEMPEKDTSCWTVMISVFALHGLGWEAFDCFLEMERAGVKPNNVTFVGLLSACAHSGLVEQGRWCFNIMKHVYLIKPQVYHYACMVDILSRARLFDESERLIRSMPMKPDVYVWGALLGGCQMHGNVELGEKVACYLIDLEPHNHAFYVNLCDIYAKAGRYDAAKRIRDSMKERRIERKIPGCSMIEINGVVQEFSAGGSSELPMKELVLVLNRLSNEMKM</sequence>
<evidence type="ECO:0000313" key="5">
    <source>
        <dbReference type="Proteomes" id="UP001359559"/>
    </source>
</evidence>
<keyword evidence="5" id="KW-1185">Reference proteome</keyword>
<name>A0AAN9F7D4_CLITE</name>